<proteinExistence type="predicted"/>
<evidence type="ECO:0000313" key="2">
    <source>
        <dbReference type="EMBL" id="CAD9748555.1"/>
    </source>
</evidence>
<feature type="non-terminal residue" evidence="2">
    <location>
        <position position="1"/>
    </location>
</feature>
<evidence type="ECO:0008006" key="3">
    <source>
        <dbReference type="Google" id="ProtNLM"/>
    </source>
</evidence>
<keyword evidence="1" id="KW-0472">Membrane</keyword>
<protein>
    <recommendedName>
        <fullName evidence="3">Peroxin-13</fullName>
    </recommendedName>
</protein>
<keyword evidence="1" id="KW-1133">Transmembrane helix</keyword>
<accession>A0A7S2TGL8</accession>
<evidence type="ECO:0000256" key="1">
    <source>
        <dbReference type="SAM" id="Phobius"/>
    </source>
</evidence>
<sequence length="388" mass="42012">VASILVSFGGMSAVAADDGSRQLTVVKTQQVNMTNGNSDLFGDLSTSSNQVPGNYKSEMGEDAMVSHQGNQGSMYQSGMGYGAGPMDMPGFANPVMQGGQMLMQTINAPMYFMGRMSQLLGMSFQSLHMSFASFVRLASMALMLKNEVSGAFKTIYEFVLRRLKRMFSTKEQNKYAAAWNEGKRRPSNNTSSWLLTCLALGASVLILKGMYSLIFHSKTQEKAKEEAIAKLTKDKDLVRALTHREVIHMVSEVMQRRKPQSSNEFAVGLLQKCTKPLQKLARSPQLLQALGTPAVHQALTDIGAGRNPEMTSRTTSWIIRCADLKNDAKSPEESQNQMNSNQMAMSNGYGLGGMGYGMGGMGMGLGMGGYGGYGMGMGMGMGYGGYGY</sequence>
<feature type="transmembrane region" description="Helical" evidence="1">
    <location>
        <begin position="193"/>
        <end position="214"/>
    </location>
</feature>
<keyword evidence="1" id="KW-0812">Transmembrane</keyword>
<dbReference type="EMBL" id="HBHP01003606">
    <property type="protein sequence ID" value="CAD9748555.1"/>
    <property type="molecule type" value="Transcribed_RNA"/>
</dbReference>
<reference evidence="2" key="1">
    <citation type="submission" date="2021-01" db="EMBL/GenBank/DDBJ databases">
        <authorList>
            <person name="Corre E."/>
            <person name="Pelletier E."/>
            <person name="Niang G."/>
            <person name="Scheremetjew M."/>
            <person name="Finn R."/>
            <person name="Kale V."/>
            <person name="Holt S."/>
            <person name="Cochrane G."/>
            <person name="Meng A."/>
            <person name="Brown T."/>
            <person name="Cohen L."/>
        </authorList>
    </citation>
    <scope>NUCLEOTIDE SEQUENCE</scope>
    <source>
        <strain evidence="2">CCMP622</strain>
    </source>
</reference>
<name>A0A7S2TGL8_9EUKA</name>
<dbReference type="AlphaFoldDB" id="A0A7S2TGL8"/>
<organism evidence="2">
    <name type="scientific">Lotharella oceanica</name>
    <dbReference type="NCBI Taxonomy" id="641309"/>
    <lineage>
        <taxon>Eukaryota</taxon>
        <taxon>Sar</taxon>
        <taxon>Rhizaria</taxon>
        <taxon>Cercozoa</taxon>
        <taxon>Chlorarachniophyceae</taxon>
        <taxon>Lotharella</taxon>
    </lineage>
</organism>
<gene>
    <name evidence="2" type="ORF">LSP00402_LOCUS2294</name>
</gene>